<accession>D3RTK4</accession>
<keyword evidence="3" id="KW-1185">Reference proteome</keyword>
<gene>
    <name evidence="2" type="ordered locus">Alvin_1580</name>
</gene>
<name>D3RTK4_ALLVD</name>
<dbReference type="AlphaFoldDB" id="D3RTK4"/>
<dbReference type="CDD" id="cd07043">
    <property type="entry name" value="STAS_anti-anti-sigma_factors"/>
    <property type="match status" value="1"/>
</dbReference>
<dbReference type="eggNOG" id="COG3113">
    <property type="taxonomic scope" value="Bacteria"/>
</dbReference>
<dbReference type="PANTHER" id="PTHR35849">
    <property type="entry name" value="BLR2341 PROTEIN"/>
    <property type="match status" value="1"/>
</dbReference>
<reference evidence="2 3" key="1">
    <citation type="journal article" date="2011" name="Stand. Genomic Sci.">
        <title>Complete genome sequence of Allochromatium vinosum DSM 180(T).</title>
        <authorList>
            <person name="Weissgerber T."/>
            <person name="Zigann R."/>
            <person name="Bruce D."/>
            <person name="Chang Y.J."/>
            <person name="Detter J.C."/>
            <person name="Han C."/>
            <person name="Hauser L."/>
            <person name="Jeffries C.D."/>
            <person name="Land M."/>
            <person name="Munk A.C."/>
            <person name="Tapia R."/>
            <person name="Dahl C."/>
        </authorList>
    </citation>
    <scope>NUCLEOTIDE SEQUENCE [LARGE SCALE GENOMIC DNA]</scope>
    <source>
        <strain evidence="3">ATCC 17899 / DSM 180 / NBRC 103801 / NCIMB 10441 / D</strain>
    </source>
</reference>
<evidence type="ECO:0000259" key="1">
    <source>
        <dbReference type="PROSITE" id="PS50801"/>
    </source>
</evidence>
<organism evidence="2 3">
    <name type="scientific">Allochromatium vinosum (strain ATCC 17899 / DSM 180 / NBRC 103801 / NCIMB 10441 / D)</name>
    <name type="common">Chromatium vinosum</name>
    <dbReference type="NCBI Taxonomy" id="572477"/>
    <lineage>
        <taxon>Bacteria</taxon>
        <taxon>Pseudomonadati</taxon>
        <taxon>Pseudomonadota</taxon>
        <taxon>Gammaproteobacteria</taxon>
        <taxon>Chromatiales</taxon>
        <taxon>Chromatiaceae</taxon>
        <taxon>Allochromatium</taxon>
    </lineage>
</organism>
<dbReference type="STRING" id="572477.Alvin_1580"/>
<dbReference type="InterPro" id="IPR058548">
    <property type="entry name" value="MlaB-like_STAS"/>
</dbReference>
<sequence>MNTRPEHPNDDRLILSGDLTIYTVAETLNRLRPHLGEHPTGELDLSGITELDGAGIQLLLWLRETARLRGITLRLSAHGSVVDEVLDLLQLGDLFDPGSADAAVGDEA</sequence>
<dbReference type="Pfam" id="PF13466">
    <property type="entry name" value="STAS_2"/>
    <property type="match status" value="1"/>
</dbReference>
<evidence type="ECO:0000313" key="2">
    <source>
        <dbReference type="EMBL" id="ADC62513.1"/>
    </source>
</evidence>
<dbReference type="SUPFAM" id="SSF52091">
    <property type="entry name" value="SpoIIaa-like"/>
    <property type="match status" value="1"/>
</dbReference>
<feature type="domain" description="STAS" evidence="1">
    <location>
        <begin position="13"/>
        <end position="108"/>
    </location>
</feature>
<dbReference type="PROSITE" id="PS50801">
    <property type="entry name" value="STAS"/>
    <property type="match status" value="1"/>
</dbReference>
<dbReference type="EMBL" id="CP001896">
    <property type="protein sequence ID" value="ADC62513.1"/>
    <property type="molecule type" value="Genomic_DNA"/>
</dbReference>
<dbReference type="RefSeq" id="WP_012970787.1">
    <property type="nucleotide sequence ID" value="NC_013851.1"/>
</dbReference>
<dbReference type="KEGG" id="alv:Alvin_1580"/>
<dbReference type="HOGENOM" id="CLU_115403_14_3_6"/>
<dbReference type="Gene3D" id="3.30.750.24">
    <property type="entry name" value="STAS domain"/>
    <property type="match status" value="1"/>
</dbReference>
<dbReference type="InterPro" id="IPR002645">
    <property type="entry name" value="STAS_dom"/>
</dbReference>
<protein>
    <submittedName>
        <fullName evidence="2">Anti-sigma-factor antagonist</fullName>
    </submittedName>
</protein>
<dbReference type="PANTHER" id="PTHR35849:SF2">
    <property type="entry name" value="BLR2341 PROTEIN"/>
    <property type="match status" value="1"/>
</dbReference>
<proteinExistence type="predicted"/>
<dbReference type="InterPro" id="IPR052746">
    <property type="entry name" value="MlaB_ABC_Transporter"/>
</dbReference>
<dbReference type="OrthoDB" id="3296574at2"/>
<dbReference type="InterPro" id="IPR036513">
    <property type="entry name" value="STAS_dom_sf"/>
</dbReference>
<dbReference type="Proteomes" id="UP000001441">
    <property type="component" value="Chromosome"/>
</dbReference>
<evidence type="ECO:0000313" key="3">
    <source>
        <dbReference type="Proteomes" id="UP000001441"/>
    </source>
</evidence>